<dbReference type="PROSITE" id="PS00793">
    <property type="entry name" value="DHPS_2"/>
    <property type="match status" value="1"/>
</dbReference>
<keyword evidence="8" id="KW-0460">Magnesium</keyword>
<dbReference type="InterPro" id="IPR006390">
    <property type="entry name" value="DHP_synth_dom"/>
</dbReference>
<evidence type="ECO:0000313" key="11">
    <source>
        <dbReference type="EMBL" id="QBF23771.1"/>
    </source>
</evidence>
<dbReference type="InterPro" id="IPR000489">
    <property type="entry name" value="Pterin-binding_dom"/>
</dbReference>
<comment type="catalytic activity">
    <reaction evidence="1">
        <text>(7,8-dihydropterin-6-yl)methyl diphosphate + 4-aminobenzoate = 7,8-dihydropteroate + diphosphate</text>
        <dbReference type="Rhea" id="RHEA:19949"/>
        <dbReference type="ChEBI" id="CHEBI:17836"/>
        <dbReference type="ChEBI" id="CHEBI:17839"/>
        <dbReference type="ChEBI" id="CHEBI:33019"/>
        <dbReference type="ChEBI" id="CHEBI:72950"/>
        <dbReference type="EC" id="2.5.1.15"/>
    </reaction>
</comment>
<dbReference type="GO" id="GO:0046872">
    <property type="term" value="F:metal ion binding"/>
    <property type="evidence" value="ECO:0007669"/>
    <property type="project" value="UniProtKB-KW"/>
</dbReference>
<evidence type="ECO:0000259" key="10">
    <source>
        <dbReference type="PROSITE" id="PS50972"/>
    </source>
</evidence>
<accession>A0A4P6MDH5</accession>
<evidence type="ECO:0000256" key="4">
    <source>
        <dbReference type="ARBA" id="ARBA00009503"/>
    </source>
</evidence>
<dbReference type="GO" id="GO:0046656">
    <property type="term" value="P:folic acid biosynthetic process"/>
    <property type="evidence" value="ECO:0007669"/>
    <property type="project" value="UniProtKB-KW"/>
</dbReference>
<dbReference type="PANTHER" id="PTHR20941">
    <property type="entry name" value="FOLATE SYNTHESIS PROTEINS"/>
    <property type="match status" value="1"/>
</dbReference>
<dbReference type="Proteomes" id="UP000289726">
    <property type="component" value="Chromosome"/>
</dbReference>
<dbReference type="PANTHER" id="PTHR20941:SF1">
    <property type="entry name" value="FOLIC ACID SYNTHESIS PROTEIN FOL1"/>
    <property type="match status" value="1"/>
</dbReference>
<dbReference type="GO" id="GO:0004156">
    <property type="term" value="F:dihydropteroate synthase activity"/>
    <property type="evidence" value="ECO:0007669"/>
    <property type="project" value="UniProtKB-EC"/>
</dbReference>
<keyword evidence="9" id="KW-0289">Folate biosynthesis</keyword>
<dbReference type="SUPFAM" id="SSF51717">
    <property type="entry name" value="Dihydropteroate synthetase-like"/>
    <property type="match status" value="1"/>
</dbReference>
<evidence type="ECO:0000256" key="5">
    <source>
        <dbReference type="ARBA" id="ARBA00012458"/>
    </source>
</evidence>
<gene>
    <name evidence="11" type="primary">folP</name>
    <name evidence="11" type="ORF">EXT02_00870</name>
</gene>
<dbReference type="Pfam" id="PF00809">
    <property type="entry name" value="Pterin_bind"/>
    <property type="match status" value="1"/>
</dbReference>
<dbReference type="PROSITE" id="PS50972">
    <property type="entry name" value="PTERIN_BINDING"/>
    <property type="match status" value="1"/>
</dbReference>
<comment type="cofactor">
    <cofactor evidence="2">
        <name>Mg(2+)</name>
        <dbReference type="ChEBI" id="CHEBI:18420"/>
    </cofactor>
</comment>
<dbReference type="InterPro" id="IPR045031">
    <property type="entry name" value="DHP_synth-like"/>
</dbReference>
<feature type="domain" description="Pterin-binding" evidence="10">
    <location>
        <begin position="33"/>
        <end position="284"/>
    </location>
</feature>
<dbReference type="CDD" id="cd00739">
    <property type="entry name" value="DHPS"/>
    <property type="match status" value="1"/>
</dbReference>
<evidence type="ECO:0000256" key="6">
    <source>
        <dbReference type="ARBA" id="ARBA00022679"/>
    </source>
</evidence>
<dbReference type="GO" id="GO:0046654">
    <property type="term" value="P:tetrahydrofolate biosynthetic process"/>
    <property type="evidence" value="ECO:0007669"/>
    <property type="project" value="TreeGrafter"/>
</dbReference>
<evidence type="ECO:0000313" key="12">
    <source>
        <dbReference type="Proteomes" id="UP000289726"/>
    </source>
</evidence>
<dbReference type="InterPro" id="IPR011005">
    <property type="entry name" value="Dihydropteroate_synth-like_sf"/>
</dbReference>
<sequence>MMGLNNQTINFYSKHPKIWKLAHNRQIEISHKALIMAIINVTPDSFSDGNQHFTTQKAVNHALRCLKEGSDIIDIGGESTRPGAIPITPLEEQKRILPVIKELSRHPKAIISVDTYHFQTAKLAIKAGAHIINDVCGLQQNPQMAQTIASLNAGVCIMHTGRNRKKLSNALQDQFYFLNHSLEIAKQAQIATEAIVIDPGFGFEKNIDENFDIIKEFEQLTKMELPILVGLSRKRFLKAIIPTESLLQVESLDAITATANFLLRTKGASIFRVHNVKMNKNSLLLADTLMKKIQILLS</sequence>
<evidence type="ECO:0000256" key="7">
    <source>
        <dbReference type="ARBA" id="ARBA00022723"/>
    </source>
</evidence>
<name>A0A4P6MDH5_9MOLU</name>
<dbReference type="GO" id="GO:0005829">
    <property type="term" value="C:cytosol"/>
    <property type="evidence" value="ECO:0007669"/>
    <property type="project" value="TreeGrafter"/>
</dbReference>
<evidence type="ECO:0000256" key="3">
    <source>
        <dbReference type="ARBA" id="ARBA00004763"/>
    </source>
</evidence>
<dbReference type="NCBIfam" id="TIGR01496">
    <property type="entry name" value="DHPS"/>
    <property type="match status" value="1"/>
</dbReference>
<evidence type="ECO:0000256" key="8">
    <source>
        <dbReference type="ARBA" id="ARBA00022842"/>
    </source>
</evidence>
<proteinExistence type="inferred from homology"/>
<dbReference type="EC" id="2.5.1.15" evidence="5"/>
<keyword evidence="6 11" id="KW-0808">Transferase</keyword>
<evidence type="ECO:0000256" key="2">
    <source>
        <dbReference type="ARBA" id="ARBA00001946"/>
    </source>
</evidence>
<dbReference type="AlphaFoldDB" id="A0A4P6MDH5"/>
<keyword evidence="7" id="KW-0479">Metal-binding</keyword>
<organism evidence="11 12">
    <name type="scientific">'Catharanthus roseus' aster yellows phytoplasma</name>
    <dbReference type="NCBI Taxonomy" id="1193712"/>
    <lineage>
        <taxon>Bacteria</taxon>
        <taxon>Bacillati</taxon>
        <taxon>Mycoplasmatota</taxon>
        <taxon>Mollicutes</taxon>
        <taxon>Acholeplasmatales</taxon>
        <taxon>Acholeplasmataceae</taxon>
        <taxon>Candidatus Phytoplasma</taxon>
        <taxon>16SrI (Aster yellows group)</taxon>
    </lineage>
</organism>
<dbReference type="RefSeq" id="WP_130427505.1">
    <property type="nucleotide sequence ID" value="NZ_CP035949.1"/>
</dbReference>
<dbReference type="EMBL" id="CP035949">
    <property type="protein sequence ID" value="QBF23771.1"/>
    <property type="molecule type" value="Genomic_DNA"/>
</dbReference>
<protein>
    <recommendedName>
        <fullName evidence="5">dihydropteroate synthase</fullName>
        <ecNumber evidence="5">2.5.1.15</ecNumber>
    </recommendedName>
</protein>
<keyword evidence="12" id="KW-1185">Reference proteome</keyword>
<evidence type="ECO:0000256" key="1">
    <source>
        <dbReference type="ARBA" id="ARBA00000012"/>
    </source>
</evidence>
<comment type="pathway">
    <text evidence="3">Cofactor biosynthesis; tetrahydrofolate biosynthesis; 7,8-dihydrofolate from 2-amino-4-hydroxy-6-hydroxymethyl-7,8-dihydropteridine diphosphate and 4-aminobenzoate: step 1/2.</text>
</comment>
<evidence type="ECO:0000256" key="9">
    <source>
        <dbReference type="ARBA" id="ARBA00022909"/>
    </source>
</evidence>
<reference evidence="11 12" key="1">
    <citation type="submission" date="2019-02" db="EMBL/GenBank/DDBJ databases">
        <title>Draft Genome Sequence of Maize Bushy Stunt-like Phytoplasma group 16SrI-B (Aster yellows) in South Africa.</title>
        <authorList>
            <person name="Coetzee B."/>
            <person name="Douglas-Smit N."/>
            <person name="Maree H.J."/>
            <person name="Burger J.T."/>
            <person name="Kruger K."/>
            <person name="Pietersen G."/>
        </authorList>
    </citation>
    <scope>NUCLEOTIDE SEQUENCE [LARGE SCALE GENOMIC DNA]</scope>
    <source>
        <strain evidence="11 12">De Villa</strain>
    </source>
</reference>
<comment type="similarity">
    <text evidence="4">Belongs to the DHPS family.</text>
</comment>
<dbReference type="Gene3D" id="3.20.20.20">
    <property type="entry name" value="Dihydropteroate synthase-like"/>
    <property type="match status" value="1"/>
</dbReference>